<comment type="caution">
    <text evidence="2">The sequence shown here is derived from an EMBL/GenBank/DDBJ whole genome shotgun (WGS) entry which is preliminary data.</text>
</comment>
<dbReference type="EMBL" id="CAJOBJ010132600">
    <property type="protein sequence ID" value="CAF4728292.1"/>
    <property type="molecule type" value="Genomic_DNA"/>
</dbReference>
<protein>
    <submittedName>
        <fullName evidence="2">Uncharacterized protein</fullName>
    </submittedName>
</protein>
<organism evidence="2 3">
    <name type="scientific">Rotaria magnacalcarata</name>
    <dbReference type="NCBI Taxonomy" id="392030"/>
    <lineage>
        <taxon>Eukaryota</taxon>
        <taxon>Metazoa</taxon>
        <taxon>Spiralia</taxon>
        <taxon>Gnathifera</taxon>
        <taxon>Rotifera</taxon>
        <taxon>Eurotatoria</taxon>
        <taxon>Bdelloidea</taxon>
        <taxon>Philodinida</taxon>
        <taxon>Philodinidae</taxon>
        <taxon>Rotaria</taxon>
    </lineage>
</organism>
<proteinExistence type="predicted"/>
<reference evidence="2" key="1">
    <citation type="submission" date="2021-02" db="EMBL/GenBank/DDBJ databases">
        <authorList>
            <person name="Nowell W R."/>
        </authorList>
    </citation>
    <scope>NUCLEOTIDE SEQUENCE</scope>
</reference>
<evidence type="ECO:0000313" key="2">
    <source>
        <dbReference type="EMBL" id="CAF4728292.1"/>
    </source>
</evidence>
<dbReference type="Proteomes" id="UP000681720">
    <property type="component" value="Unassembled WGS sequence"/>
</dbReference>
<dbReference type="EMBL" id="CAJOBH010079634">
    <property type="protein sequence ID" value="CAF4510841.1"/>
    <property type="molecule type" value="Genomic_DNA"/>
</dbReference>
<dbReference type="Proteomes" id="UP000681967">
    <property type="component" value="Unassembled WGS sequence"/>
</dbReference>
<feature type="non-terminal residue" evidence="2">
    <location>
        <position position="1"/>
    </location>
</feature>
<accession>A0A8S3AL43</accession>
<sequence length="32" mass="3584">MHSSRTPGAIYLSMQNSNSTIKHGVPYKYDVT</sequence>
<name>A0A8S3AL43_9BILA</name>
<dbReference type="AlphaFoldDB" id="A0A8S3AL43"/>
<evidence type="ECO:0000313" key="1">
    <source>
        <dbReference type="EMBL" id="CAF4510841.1"/>
    </source>
</evidence>
<gene>
    <name evidence="1" type="ORF">BYL167_LOCUS36464</name>
    <name evidence="2" type="ORF">GIL414_LOCUS44157</name>
</gene>
<evidence type="ECO:0000313" key="3">
    <source>
        <dbReference type="Proteomes" id="UP000681720"/>
    </source>
</evidence>